<name>A0A0K1EGU0_CHOCO</name>
<gene>
    <name evidence="12 15" type="primary">dnaG</name>
    <name evidence="15" type="ORF">CMC5_039690</name>
</gene>
<evidence type="ECO:0000256" key="12">
    <source>
        <dbReference type="HAMAP-Rule" id="MF_00974"/>
    </source>
</evidence>
<evidence type="ECO:0000256" key="2">
    <source>
        <dbReference type="ARBA" id="ARBA00022515"/>
    </source>
</evidence>
<dbReference type="STRING" id="52.CMC5_039690"/>
<feature type="region of interest" description="Disordered" evidence="13">
    <location>
        <begin position="482"/>
        <end position="521"/>
    </location>
</feature>
<dbReference type="Gene3D" id="3.40.1360.10">
    <property type="match status" value="1"/>
</dbReference>
<dbReference type="GO" id="GO:0006269">
    <property type="term" value="P:DNA replication, synthesis of primer"/>
    <property type="evidence" value="ECO:0007669"/>
    <property type="project" value="UniProtKB-UniRule"/>
</dbReference>
<keyword evidence="11 12" id="KW-0804">Transcription</keyword>
<dbReference type="OrthoDB" id="9803773at2"/>
<evidence type="ECO:0000256" key="13">
    <source>
        <dbReference type="SAM" id="MobiDB-lite"/>
    </source>
</evidence>
<dbReference type="Pfam" id="PF01807">
    <property type="entry name" value="Zn_ribbon_DnaG"/>
    <property type="match status" value="1"/>
</dbReference>
<dbReference type="SMART" id="SM00493">
    <property type="entry name" value="TOPRIM"/>
    <property type="match status" value="1"/>
</dbReference>
<evidence type="ECO:0000256" key="8">
    <source>
        <dbReference type="ARBA" id="ARBA00022833"/>
    </source>
</evidence>
<keyword evidence="1 12" id="KW-0240">DNA-directed RNA polymerase</keyword>
<dbReference type="EC" id="2.7.7.101" evidence="12"/>
<dbReference type="KEGG" id="ccro:CMC5_039690"/>
<dbReference type="Gene3D" id="3.90.980.10">
    <property type="entry name" value="DNA primase, catalytic core, N-terminal domain"/>
    <property type="match status" value="1"/>
</dbReference>
<dbReference type="InterPro" id="IPR006171">
    <property type="entry name" value="TOPRIM_dom"/>
</dbReference>
<dbReference type="GO" id="GO:0003899">
    <property type="term" value="F:DNA-directed RNA polymerase activity"/>
    <property type="evidence" value="ECO:0007669"/>
    <property type="project" value="UniProtKB-UniRule"/>
</dbReference>
<keyword evidence="16" id="KW-1185">Reference proteome</keyword>
<evidence type="ECO:0000313" key="16">
    <source>
        <dbReference type="Proteomes" id="UP000067626"/>
    </source>
</evidence>
<dbReference type="Pfam" id="PF08275">
    <property type="entry name" value="DNAG_N"/>
    <property type="match status" value="1"/>
</dbReference>
<keyword evidence="6 12" id="KW-0479">Metal-binding</keyword>
<dbReference type="EMBL" id="CP012159">
    <property type="protein sequence ID" value="AKT39818.1"/>
    <property type="molecule type" value="Genomic_DNA"/>
</dbReference>
<dbReference type="FunFam" id="3.90.580.10:FF:000001">
    <property type="entry name" value="DNA primase"/>
    <property type="match status" value="1"/>
</dbReference>
<feature type="domain" description="Toprim" evidence="14">
    <location>
        <begin position="298"/>
        <end position="379"/>
    </location>
</feature>
<dbReference type="InterPro" id="IPR037068">
    <property type="entry name" value="DNA_primase_core_N_sf"/>
</dbReference>
<dbReference type="PROSITE" id="PS50880">
    <property type="entry name" value="TOPRIM"/>
    <property type="match status" value="1"/>
</dbReference>
<dbReference type="Gene3D" id="3.90.580.10">
    <property type="entry name" value="Zinc finger, CHC2-type domain"/>
    <property type="match status" value="1"/>
</dbReference>
<dbReference type="GO" id="GO:0003677">
    <property type="term" value="F:DNA binding"/>
    <property type="evidence" value="ECO:0007669"/>
    <property type="project" value="UniProtKB-KW"/>
</dbReference>
<dbReference type="InterPro" id="IPR050219">
    <property type="entry name" value="DnaG_primase"/>
</dbReference>
<dbReference type="InterPro" id="IPR013264">
    <property type="entry name" value="DNAG_N"/>
</dbReference>
<dbReference type="GO" id="GO:1990077">
    <property type="term" value="C:primosome complex"/>
    <property type="evidence" value="ECO:0007669"/>
    <property type="project" value="UniProtKB-KW"/>
</dbReference>
<dbReference type="SUPFAM" id="SSF56731">
    <property type="entry name" value="DNA primase core"/>
    <property type="match status" value="1"/>
</dbReference>
<evidence type="ECO:0000256" key="6">
    <source>
        <dbReference type="ARBA" id="ARBA00022723"/>
    </source>
</evidence>
<feature type="zinc finger region" description="CHC2-type" evidence="12">
    <location>
        <begin position="37"/>
        <end position="61"/>
    </location>
</feature>
<feature type="compositionally biased region" description="Low complexity" evidence="13">
    <location>
        <begin position="484"/>
        <end position="495"/>
    </location>
</feature>
<keyword evidence="3 12" id="KW-0808">Transferase</keyword>
<dbReference type="SMART" id="SM00400">
    <property type="entry name" value="ZnF_CHCC"/>
    <property type="match status" value="1"/>
</dbReference>
<dbReference type="PANTHER" id="PTHR30313:SF2">
    <property type="entry name" value="DNA PRIMASE"/>
    <property type="match status" value="1"/>
</dbReference>
<dbReference type="RefSeq" id="WP_050431834.1">
    <property type="nucleotide sequence ID" value="NZ_CP012159.1"/>
</dbReference>
<comment type="cofactor">
    <cofactor evidence="12">
        <name>Zn(2+)</name>
        <dbReference type="ChEBI" id="CHEBI:29105"/>
    </cofactor>
    <text evidence="12">Binds 1 zinc ion per monomer.</text>
</comment>
<evidence type="ECO:0000256" key="10">
    <source>
        <dbReference type="ARBA" id="ARBA00023125"/>
    </source>
</evidence>
<reference evidence="15 16" key="1">
    <citation type="submission" date="2015-07" db="EMBL/GenBank/DDBJ databases">
        <title>Genome analysis of myxobacterium Chondromyces crocatus Cm c5 reveals a high potential for natural compound synthesis and the genetic basis for the loss of fruiting body formation.</title>
        <authorList>
            <person name="Zaburannyi N."/>
            <person name="Bunk B."/>
            <person name="Maier J."/>
            <person name="Overmann J."/>
            <person name="Mueller R."/>
        </authorList>
    </citation>
    <scope>NUCLEOTIDE SEQUENCE [LARGE SCALE GENOMIC DNA]</scope>
    <source>
        <strain evidence="15 16">Cm c5</strain>
    </source>
</reference>
<dbReference type="Proteomes" id="UP000067626">
    <property type="component" value="Chromosome"/>
</dbReference>
<dbReference type="PANTHER" id="PTHR30313">
    <property type="entry name" value="DNA PRIMASE"/>
    <property type="match status" value="1"/>
</dbReference>
<evidence type="ECO:0000256" key="1">
    <source>
        <dbReference type="ARBA" id="ARBA00022478"/>
    </source>
</evidence>
<keyword evidence="2 12" id="KW-0639">Primosome</keyword>
<evidence type="ECO:0000259" key="14">
    <source>
        <dbReference type="PROSITE" id="PS50880"/>
    </source>
</evidence>
<dbReference type="InterPro" id="IPR002694">
    <property type="entry name" value="Znf_CHC2"/>
</dbReference>
<keyword evidence="5 12" id="KW-0235">DNA replication</keyword>
<dbReference type="CDD" id="cd03364">
    <property type="entry name" value="TOPRIM_DnaG_primases"/>
    <property type="match status" value="1"/>
</dbReference>
<dbReference type="GO" id="GO:0008270">
    <property type="term" value="F:zinc ion binding"/>
    <property type="evidence" value="ECO:0007669"/>
    <property type="project" value="UniProtKB-UniRule"/>
</dbReference>
<comment type="similarity">
    <text evidence="12">Belongs to the DnaG primase family.</text>
</comment>
<comment type="domain">
    <text evidence="12">Contains an N-terminal zinc-binding domain, a central core domain that contains the primase activity, and a C-terminal DnaB-binding domain.</text>
</comment>
<dbReference type="HAMAP" id="MF_00974">
    <property type="entry name" value="DNA_primase_DnaG"/>
    <property type="match status" value="1"/>
</dbReference>
<keyword evidence="9" id="KW-0460">Magnesium</keyword>
<keyword evidence="8 12" id="KW-0862">Zinc</keyword>
<dbReference type="GO" id="GO:0000428">
    <property type="term" value="C:DNA-directed RNA polymerase complex"/>
    <property type="evidence" value="ECO:0007669"/>
    <property type="project" value="UniProtKB-KW"/>
</dbReference>
<dbReference type="InterPro" id="IPR036977">
    <property type="entry name" value="DNA_primase_Znf_CHC2"/>
</dbReference>
<dbReference type="InterPro" id="IPR034151">
    <property type="entry name" value="TOPRIM_DnaG_bac"/>
</dbReference>
<dbReference type="Pfam" id="PF13155">
    <property type="entry name" value="Toprim_2"/>
    <property type="match status" value="1"/>
</dbReference>
<evidence type="ECO:0000256" key="9">
    <source>
        <dbReference type="ARBA" id="ARBA00022842"/>
    </source>
</evidence>
<organism evidence="15 16">
    <name type="scientific">Chondromyces crocatus</name>
    <dbReference type="NCBI Taxonomy" id="52"/>
    <lineage>
        <taxon>Bacteria</taxon>
        <taxon>Pseudomonadati</taxon>
        <taxon>Myxococcota</taxon>
        <taxon>Polyangia</taxon>
        <taxon>Polyangiales</taxon>
        <taxon>Polyangiaceae</taxon>
        <taxon>Chondromyces</taxon>
    </lineage>
</organism>
<keyword evidence="7 12" id="KW-0863">Zinc-finger</keyword>
<dbReference type="AlphaFoldDB" id="A0A0K1EGU0"/>
<comment type="subunit">
    <text evidence="12">Monomer. Interacts with DnaB.</text>
</comment>
<evidence type="ECO:0000256" key="5">
    <source>
        <dbReference type="ARBA" id="ARBA00022705"/>
    </source>
</evidence>
<keyword evidence="4 12" id="KW-0548">Nucleotidyltransferase</keyword>
<keyword evidence="10 12" id="KW-0238">DNA-binding</keyword>
<dbReference type="PATRIC" id="fig|52.7.peg.4375"/>
<dbReference type="SUPFAM" id="SSF57783">
    <property type="entry name" value="Zinc beta-ribbon"/>
    <property type="match status" value="1"/>
</dbReference>
<evidence type="ECO:0000256" key="4">
    <source>
        <dbReference type="ARBA" id="ARBA00022695"/>
    </source>
</evidence>
<protein>
    <recommendedName>
        <fullName evidence="12">DNA primase</fullName>
        <ecNumber evidence="12">2.7.7.101</ecNumber>
    </recommendedName>
</protein>
<evidence type="ECO:0000256" key="7">
    <source>
        <dbReference type="ARBA" id="ARBA00022771"/>
    </source>
</evidence>
<comment type="catalytic activity">
    <reaction evidence="12">
        <text>ssDNA + n NTP = ssDNA/pppN(pN)n-1 hybrid + (n-1) diphosphate.</text>
        <dbReference type="EC" id="2.7.7.101"/>
    </reaction>
</comment>
<evidence type="ECO:0000313" key="15">
    <source>
        <dbReference type="EMBL" id="AKT39818.1"/>
    </source>
</evidence>
<dbReference type="GO" id="GO:0005737">
    <property type="term" value="C:cytoplasm"/>
    <property type="evidence" value="ECO:0007669"/>
    <property type="project" value="TreeGrafter"/>
</dbReference>
<sequence length="666" mass="71950">MISPETIALVKERTDLVALIGETVRLTRRGRSFTGLCPFHKEKSPSFHVNAERGFYHCFGCKESGSAVDFVMKIEGQTFAEAVRSLAERSGIEIVDTFTDAERREAQGARREKEDLYDVNRIAATFFEHQLRGGPSTPAHPLAHYASEELARRGLPLSSDGQAPDSIADALQAFRVGYAPYGWDGLASHLKRQGISPIQAERLGLLVPRSSGSGHYDRFRHRLMFAVTDVLGRVIAFSGRALPDPTPAELTAHRLSGPAATTDGAPAKYINSPESRIYTKGEHLFGLHQARHTIRQRGEAILVEGNFDVVALHARGITNAVAPLGTAYTTAQARLLKRFAPSVVLLFDGDAAGRKATRAARVPCREAGLTARVAALAPGLDPDDLARQKGPEAIQRLVKDARGLLEYLIDAALNGDDFSGASLPDQMARIKAVAALLAEEDDPNLRLMSKLYADRVSSKLIIGDRSPTDLLQLERIVDEALSQGPGARRSATASRRPPDHGGGFSEGPESYGPDPASAHGRNLSREDQIRLAILGAVIDCPEILADPEVVPALEVLEGDVALAVVAARRYFIPEKGLAADEFLAQISSAIHSFAAGRLAAPGFEGAAEAKTELLENARKLRRLTLKRANAAVVHQLEKGEAMGDVASEESMLREVQRRAREKLGLS</sequence>
<dbReference type="InterPro" id="IPR030846">
    <property type="entry name" value="DnaG_bac"/>
</dbReference>
<evidence type="ECO:0000256" key="3">
    <source>
        <dbReference type="ARBA" id="ARBA00022679"/>
    </source>
</evidence>
<comment type="function">
    <text evidence="12">RNA polymerase that catalyzes the synthesis of short RNA molecules used as primers for DNA polymerase during DNA replication.</text>
</comment>
<proteinExistence type="inferred from homology"/>
<accession>A0A0K1EGU0</accession>
<evidence type="ECO:0000256" key="11">
    <source>
        <dbReference type="ARBA" id="ARBA00023163"/>
    </source>
</evidence>